<dbReference type="EMBL" id="BSNM01000016">
    <property type="protein sequence ID" value="GLQ32577.1"/>
    <property type="molecule type" value="Genomic_DNA"/>
</dbReference>
<dbReference type="AlphaFoldDB" id="A0AA37W7K1"/>
<dbReference type="GO" id="GO:0003700">
    <property type="term" value="F:DNA-binding transcription factor activity"/>
    <property type="evidence" value="ECO:0007669"/>
    <property type="project" value="InterPro"/>
</dbReference>
<dbReference type="InterPro" id="IPR047057">
    <property type="entry name" value="MerR_fam"/>
</dbReference>
<sequence length="117" mass="13653">MYIGEVAKQTGLSIKAIRLYEEMGLIRTPKRQGRYRVYAEQDVEVLRLIFEAKQLGVTLSRLKNVIVYDKGEVDWARIRTFLREVKAEFQQQLLTIQRNIEHVSECLDSLNECSSMS</sequence>
<evidence type="ECO:0000313" key="4">
    <source>
        <dbReference type="Proteomes" id="UP001161389"/>
    </source>
</evidence>
<dbReference type="PRINTS" id="PR00040">
    <property type="entry name" value="HTHMERR"/>
</dbReference>
<comment type="caution">
    <text evidence="3">The sequence shown here is derived from an EMBL/GenBank/DDBJ whole genome shotgun (WGS) entry which is preliminary data.</text>
</comment>
<proteinExistence type="predicted"/>
<dbReference type="PANTHER" id="PTHR30204:SF58">
    <property type="entry name" value="HTH-TYPE TRANSCRIPTIONAL REGULATOR YFMP"/>
    <property type="match status" value="1"/>
</dbReference>
<organism evidence="3 4">
    <name type="scientific">Litoribrevibacter albus</name>
    <dbReference type="NCBI Taxonomy" id="1473156"/>
    <lineage>
        <taxon>Bacteria</taxon>
        <taxon>Pseudomonadati</taxon>
        <taxon>Pseudomonadota</taxon>
        <taxon>Gammaproteobacteria</taxon>
        <taxon>Oceanospirillales</taxon>
        <taxon>Oceanospirillaceae</taxon>
        <taxon>Litoribrevibacter</taxon>
    </lineage>
</organism>
<protein>
    <submittedName>
        <fullName evidence="3">MerR family transcriptional regulator</fullName>
    </submittedName>
</protein>
<keyword evidence="1" id="KW-0238">DNA-binding</keyword>
<gene>
    <name evidence="3" type="primary">zntR</name>
    <name evidence="3" type="ORF">GCM10007876_30560</name>
</gene>
<dbReference type="Gene3D" id="1.10.1660.10">
    <property type="match status" value="1"/>
</dbReference>
<dbReference type="PANTHER" id="PTHR30204">
    <property type="entry name" value="REDOX-CYCLING DRUG-SENSING TRANSCRIPTIONAL ACTIVATOR SOXR"/>
    <property type="match status" value="1"/>
</dbReference>
<evidence type="ECO:0000256" key="1">
    <source>
        <dbReference type="ARBA" id="ARBA00023125"/>
    </source>
</evidence>
<accession>A0AA37W7K1</accession>
<dbReference type="SUPFAM" id="SSF46955">
    <property type="entry name" value="Putative DNA-binding domain"/>
    <property type="match status" value="1"/>
</dbReference>
<dbReference type="PROSITE" id="PS00552">
    <property type="entry name" value="HTH_MERR_1"/>
    <property type="match status" value="1"/>
</dbReference>
<reference evidence="3" key="2">
    <citation type="submission" date="2023-01" db="EMBL/GenBank/DDBJ databases">
        <title>Draft genome sequence of Litoribrevibacter albus strain NBRC 110071.</title>
        <authorList>
            <person name="Sun Q."/>
            <person name="Mori K."/>
        </authorList>
    </citation>
    <scope>NUCLEOTIDE SEQUENCE</scope>
    <source>
        <strain evidence="3">NBRC 110071</strain>
    </source>
</reference>
<evidence type="ECO:0000313" key="3">
    <source>
        <dbReference type="EMBL" id="GLQ32577.1"/>
    </source>
</evidence>
<reference evidence="3" key="1">
    <citation type="journal article" date="2014" name="Int. J. Syst. Evol. Microbiol.">
        <title>Complete genome sequence of Corynebacterium casei LMG S-19264T (=DSM 44701T), isolated from a smear-ripened cheese.</title>
        <authorList>
            <consortium name="US DOE Joint Genome Institute (JGI-PGF)"/>
            <person name="Walter F."/>
            <person name="Albersmeier A."/>
            <person name="Kalinowski J."/>
            <person name="Ruckert C."/>
        </authorList>
    </citation>
    <scope>NUCLEOTIDE SEQUENCE</scope>
    <source>
        <strain evidence="3">NBRC 110071</strain>
    </source>
</reference>
<dbReference type="Pfam" id="PF13411">
    <property type="entry name" value="MerR_1"/>
    <property type="match status" value="1"/>
</dbReference>
<dbReference type="RefSeq" id="WP_284382615.1">
    <property type="nucleotide sequence ID" value="NZ_BSNM01000016.1"/>
</dbReference>
<dbReference type="SMART" id="SM00422">
    <property type="entry name" value="HTH_MERR"/>
    <property type="match status" value="1"/>
</dbReference>
<dbReference type="Proteomes" id="UP001161389">
    <property type="component" value="Unassembled WGS sequence"/>
</dbReference>
<feature type="domain" description="HTH merR-type" evidence="2">
    <location>
        <begin position="1"/>
        <end position="68"/>
    </location>
</feature>
<dbReference type="GO" id="GO:0003677">
    <property type="term" value="F:DNA binding"/>
    <property type="evidence" value="ECO:0007669"/>
    <property type="project" value="UniProtKB-KW"/>
</dbReference>
<dbReference type="InterPro" id="IPR000551">
    <property type="entry name" value="MerR-type_HTH_dom"/>
</dbReference>
<dbReference type="InterPro" id="IPR009061">
    <property type="entry name" value="DNA-bd_dom_put_sf"/>
</dbReference>
<dbReference type="PROSITE" id="PS50937">
    <property type="entry name" value="HTH_MERR_2"/>
    <property type="match status" value="1"/>
</dbReference>
<evidence type="ECO:0000259" key="2">
    <source>
        <dbReference type="PROSITE" id="PS50937"/>
    </source>
</evidence>
<keyword evidence="4" id="KW-1185">Reference proteome</keyword>
<name>A0AA37W7K1_9GAMM</name>